<organism evidence="2 3">
    <name type="scientific">Cymbomonas tetramitiformis</name>
    <dbReference type="NCBI Taxonomy" id="36881"/>
    <lineage>
        <taxon>Eukaryota</taxon>
        <taxon>Viridiplantae</taxon>
        <taxon>Chlorophyta</taxon>
        <taxon>Pyramimonadophyceae</taxon>
        <taxon>Pyramimonadales</taxon>
        <taxon>Pyramimonadaceae</taxon>
        <taxon>Cymbomonas</taxon>
    </lineage>
</organism>
<evidence type="ECO:0000259" key="1">
    <source>
        <dbReference type="PROSITE" id="PS51733"/>
    </source>
</evidence>
<evidence type="ECO:0000313" key="3">
    <source>
        <dbReference type="Proteomes" id="UP001190700"/>
    </source>
</evidence>
<dbReference type="AlphaFoldDB" id="A0AAE0FNH3"/>
<sequence>MNVVKLLRVNRLPILQQLRLEEALLRADQGNWCVINDGTPDTSVVMGISGKVSSLVNAKEAKRDNIPVIKRFSGGGTVVVDQDTIFATLILNSAAVPSVPCFPGHIMDWSETFYKHAFRETAEYALRENDYVLGERKFGGNAQSITKNRWLHHTSFLWDFPEKNMAYLKHPPKAPKYRQGRAHGEFLTTLKQHLDSRENFLQGLEDCLEVSGFVPHKVELKDAQQLLSYEYLKSTKLVDLEE</sequence>
<dbReference type="Proteomes" id="UP001190700">
    <property type="component" value="Unassembled WGS sequence"/>
</dbReference>
<keyword evidence="3" id="KW-1185">Reference proteome</keyword>
<proteinExistence type="predicted"/>
<evidence type="ECO:0000313" key="2">
    <source>
        <dbReference type="EMBL" id="KAK3262783.1"/>
    </source>
</evidence>
<dbReference type="PANTHER" id="PTHR43506">
    <property type="entry name" value="BIOTIN/LIPOATE A/B PROTEIN LIGASE FAMILY"/>
    <property type="match status" value="1"/>
</dbReference>
<dbReference type="EMBL" id="LGRX02015951">
    <property type="protein sequence ID" value="KAK3262783.1"/>
    <property type="molecule type" value="Genomic_DNA"/>
</dbReference>
<protein>
    <recommendedName>
        <fullName evidence="1">BPL/LPL catalytic domain-containing protein</fullName>
    </recommendedName>
</protein>
<feature type="domain" description="BPL/LPL catalytic" evidence="1">
    <location>
        <begin position="28"/>
        <end position="212"/>
    </location>
</feature>
<dbReference type="Gene3D" id="3.30.930.10">
    <property type="entry name" value="Bira Bifunctional Protein, Domain 2"/>
    <property type="match status" value="1"/>
</dbReference>
<dbReference type="InterPro" id="IPR045864">
    <property type="entry name" value="aa-tRNA-synth_II/BPL/LPL"/>
</dbReference>
<comment type="caution">
    <text evidence="2">The sequence shown here is derived from an EMBL/GenBank/DDBJ whole genome shotgun (WGS) entry which is preliminary data.</text>
</comment>
<dbReference type="SUPFAM" id="SSF55681">
    <property type="entry name" value="Class II aaRS and biotin synthetases"/>
    <property type="match status" value="1"/>
</dbReference>
<accession>A0AAE0FNH3</accession>
<dbReference type="InterPro" id="IPR004143">
    <property type="entry name" value="BPL_LPL_catalytic"/>
</dbReference>
<dbReference type="InterPro" id="IPR053264">
    <property type="entry name" value="Lipoate-ligase_2_inactive"/>
</dbReference>
<name>A0AAE0FNH3_9CHLO</name>
<dbReference type="PROSITE" id="PS51733">
    <property type="entry name" value="BPL_LPL_CATALYTIC"/>
    <property type="match status" value="1"/>
</dbReference>
<reference evidence="2 3" key="1">
    <citation type="journal article" date="2015" name="Genome Biol. Evol.">
        <title>Comparative Genomics of a Bacterivorous Green Alga Reveals Evolutionary Causalities and Consequences of Phago-Mixotrophic Mode of Nutrition.</title>
        <authorList>
            <person name="Burns J.A."/>
            <person name="Paasch A."/>
            <person name="Narechania A."/>
            <person name="Kim E."/>
        </authorList>
    </citation>
    <scope>NUCLEOTIDE SEQUENCE [LARGE SCALE GENOMIC DNA]</scope>
    <source>
        <strain evidence="2 3">PLY_AMNH</strain>
    </source>
</reference>
<gene>
    <name evidence="2" type="ORF">CYMTET_28378</name>
</gene>
<dbReference type="Pfam" id="PF21948">
    <property type="entry name" value="LplA-B_cat"/>
    <property type="match status" value="1"/>
</dbReference>
<dbReference type="PANTHER" id="PTHR43506:SF1">
    <property type="entry name" value="BPL_LPL CATALYTIC DOMAIN-CONTAINING PROTEIN"/>
    <property type="match status" value="1"/>
</dbReference>